<dbReference type="HOGENOM" id="CLU_1738362_0_0_5"/>
<evidence type="ECO:0000313" key="2">
    <source>
        <dbReference type="EMBL" id="ACL58174.1"/>
    </source>
</evidence>
<accession>B8IKY6</accession>
<dbReference type="PROSITE" id="PS51736">
    <property type="entry name" value="RECOMBINASES_3"/>
    <property type="match status" value="1"/>
</dbReference>
<dbReference type="InterPro" id="IPR006119">
    <property type="entry name" value="Resolv_N"/>
</dbReference>
<dbReference type="eggNOG" id="COG1961">
    <property type="taxonomic scope" value="Bacteria"/>
</dbReference>
<reference evidence="2 3" key="1">
    <citation type="submission" date="2009-01" db="EMBL/GenBank/DDBJ databases">
        <title>Complete sequence of chromosome of Methylobacterium nodulans ORS 2060.</title>
        <authorList>
            <consortium name="US DOE Joint Genome Institute"/>
            <person name="Lucas S."/>
            <person name="Copeland A."/>
            <person name="Lapidus A."/>
            <person name="Glavina del Rio T."/>
            <person name="Dalin E."/>
            <person name="Tice H."/>
            <person name="Bruce D."/>
            <person name="Goodwin L."/>
            <person name="Pitluck S."/>
            <person name="Sims D."/>
            <person name="Brettin T."/>
            <person name="Detter J.C."/>
            <person name="Han C."/>
            <person name="Larimer F."/>
            <person name="Land M."/>
            <person name="Hauser L."/>
            <person name="Kyrpides N."/>
            <person name="Ivanova N."/>
            <person name="Marx C.J."/>
            <person name="Richardson P."/>
        </authorList>
    </citation>
    <scope>NUCLEOTIDE SEQUENCE [LARGE SCALE GENOMIC DNA]</scope>
    <source>
        <strain evidence="3">LMG 21967 / CNCM I-2342 / ORS 2060</strain>
    </source>
</reference>
<dbReference type="RefSeq" id="WP_015929837.1">
    <property type="nucleotide sequence ID" value="NC_011894.1"/>
</dbReference>
<dbReference type="GO" id="GO:0003677">
    <property type="term" value="F:DNA binding"/>
    <property type="evidence" value="ECO:0007669"/>
    <property type="project" value="InterPro"/>
</dbReference>
<dbReference type="KEGG" id="mno:Mnod_3250"/>
<dbReference type="InterPro" id="IPR036162">
    <property type="entry name" value="Resolvase-like_N_sf"/>
</dbReference>
<gene>
    <name evidence="2" type="ordered locus">Mnod_3250</name>
</gene>
<proteinExistence type="predicted"/>
<feature type="domain" description="Resolvase/invertase-type recombinase catalytic" evidence="1">
    <location>
        <begin position="1"/>
        <end position="47"/>
    </location>
</feature>
<dbReference type="SUPFAM" id="SSF53041">
    <property type="entry name" value="Resolvase-like"/>
    <property type="match status" value="1"/>
</dbReference>
<organism evidence="2 3">
    <name type="scientific">Methylobacterium nodulans (strain LMG 21967 / CNCM I-2342 / ORS 2060)</name>
    <dbReference type="NCBI Taxonomy" id="460265"/>
    <lineage>
        <taxon>Bacteria</taxon>
        <taxon>Pseudomonadati</taxon>
        <taxon>Pseudomonadota</taxon>
        <taxon>Alphaproteobacteria</taxon>
        <taxon>Hyphomicrobiales</taxon>
        <taxon>Methylobacteriaceae</taxon>
        <taxon>Methylobacterium</taxon>
    </lineage>
</organism>
<dbReference type="GO" id="GO:0000150">
    <property type="term" value="F:DNA strand exchange activity"/>
    <property type="evidence" value="ECO:0007669"/>
    <property type="project" value="InterPro"/>
</dbReference>
<dbReference type="EMBL" id="CP001349">
    <property type="protein sequence ID" value="ACL58174.1"/>
    <property type="molecule type" value="Genomic_DNA"/>
</dbReference>
<dbReference type="Pfam" id="PF00239">
    <property type="entry name" value="Resolvase"/>
    <property type="match status" value="1"/>
</dbReference>
<dbReference type="Proteomes" id="UP000008207">
    <property type="component" value="Chromosome"/>
</dbReference>
<protein>
    <submittedName>
        <fullName evidence="2">Resolvase domain-containing protein</fullName>
    </submittedName>
</protein>
<evidence type="ECO:0000259" key="1">
    <source>
        <dbReference type="PROSITE" id="PS51736"/>
    </source>
</evidence>
<dbReference type="AlphaFoldDB" id="B8IKY6"/>
<evidence type="ECO:0000313" key="3">
    <source>
        <dbReference type="Proteomes" id="UP000008207"/>
    </source>
</evidence>
<name>B8IKY6_METNO</name>
<sequence length="150" mass="15734">MRFCDLPQSEGPTGRFMLNQMAAVAELEAGLISARTRAALAAKKRFYAELTPEQRDELVSQGKAVSLGGNRGVPLTDEVRATGRAARTANANARVAQVGTAIAEIRASGITSATGIAKALTKRGIPTARGSTSWTTTLVQRVLARLDAAP</sequence>
<keyword evidence="3" id="KW-1185">Reference proteome</keyword>